<feature type="domain" description="KTSC" evidence="1">
    <location>
        <begin position="4"/>
        <end position="61"/>
    </location>
</feature>
<sequence>MHVDSTAISAIDYETEHGKLFVRFIDGDEYVYVGVPERVRDAFVRAPSKGRFFQRMIRDRYPYNRCA</sequence>
<reference evidence="2" key="1">
    <citation type="submission" date="2024-06" db="EMBL/GenBank/DDBJ databases">
        <title>Caulobacter inopinatus, sp. nov.</title>
        <authorList>
            <person name="Donachie S.P."/>
        </authorList>
    </citation>
    <scope>NUCLEOTIDE SEQUENCE</scope>
    <source>
        <strain evidence="2">73W</strain>
    </source>
</reference>
<evidence type="ECO:0000259" key="1">
    <source>
        <dbReference type="Pfam" id="PF13619"/>
    </source>
</evidence>
<evidence type="ECO:0000313" key="2">
    <source>
        <dbReference type="EMBL" id="XDO95238.1"/>
    </source>
</evidence>
<dbReference type="EMBL" id="CP158375">
    <property type="protein sequence ID" value="XDO95238.1"/>
    <property type="molecule type" value="Genomic_DNA"/>
</dbReference>
<protein>
    <submittedName>
        <fullName evidence="2">KTSC domain-containing protein</fullName>
    </submittedName>
</protein>
<dbReference type="AlphaFoldDB" id="A0AB39KPD8"/>
<proteinExistence type="predicted"/>
<organism evidence="2">
    <name type="scientific">Caulobacter sp. 73W</name>
    <dbReference type="NCBI Taxonomy" id="3161137"/>
    <lineage>
        <taxon>Bacteria</taxon>
        <taxon>Pseudomonadati</taxon>
        <taxon>Pseudomonadota</taxon>
        <taxon>Alphaproteobacteria</taxon>
        <taxon>Caulobacterales</taxon>
        <taxon>Caulobacteraceae</taxon>
        <taxon>Caulobacter</taxon>
    </lineage>
</organism>
<dbReference type="Pfam" id="PF13619">
    <property type="entry name" value="KTSC"/>
    <property type="match status" value="1"/>
</dbReference>
<gene>
    <name evidence="2" type="ORF">ABOZ73_10415</name>
</gene>
<dbReference type="RefSeq" id="WP_369058090.1">
    <property type="nucleotide sequence ID" value="NZ_CP158375.1"/>
</dbReference>
<dbReference type="InterPro" id="IPR025309">
    <property type="entry name" value="KTSC_dom"/>
</dbReference>
<name>A0AB39KPD8_9CAUL</name>
<accession>A0AB39KPD8</accession>